<dbReference type="InterPro" id="IPR002110">
    <property type="entry name" value="Ankyrin_rpt"/>
</dbReference>
<protein>
    <recommendedName>
        <fullName evidence="4">Ankyrin repeat protein</fullName>
    </recommendedName>
</protein>
<dbReference type="Pfam" id="PF12796">
    <property type="entry name" value="Ank_2"/>
    <property type="match status" value="1"/>
</dbReference>
<comment type="caution">
    <text evidence="2">The sequence shown here is derived from an EMBL/GenBank/DDBJ whole genome shotgun (WGS) entry which is preliminary data.</text>
</comment>
<dbReference type="InterPro" id="IPR053080">
    <property type="entry name" value="PP1_regulatory_subunit_27"/>
</dbReference>
<evidence type="ECO:0000256" key="1">
    <source>
        <dbReference type="PROSITE-ProRule" id="PRU00023"/>
    </source>
</evidence>
<accession>A0A8S1TH17</accession>
<dbReference type="EMBL" id="CAJJDO010000024">
    <property type="protein sequence ID" value="CAD8153421.1"/>
    <property type="molecule type" value="Genomic_DNA"/>
</dbReference>
<keyword evidence="3" id="KW-1185">Reference proteome</keyword>
<evidence type="ECO:0008006" key="4">
    <source>
        <dbReference type="Google" id="ProtNLM"/>
    </source>
</evidence>
<dbReference type="PROSITE" id="PS50297">
    <property type="entry name" value="ANK_REP_REGION"/>
    <property type="match status" value="1"/>
</dbReference>
<evidence type="ECO:0000313" key="3">
    <source>
        <dbReference type="Proteomes" id="UP000689195"/>
    </source>
</evidence>
<dbReference type="Proteomes" id="UP000689195">
    <property type="component" value="Unassembled WGS sequence"/>
</dbReference>
<gene>
    <name evidence="2" type="ORF">PPENT_87.1.T0240207</name>
</gene>
<organism evidence="2 3">
    <name type="scientific">Paramecium pentaurelia</name>
    <dbReference type="NCBI Taxonomy" id="43138"/>
    <lineage>
        <taxon>Eukaryota</taxon>
        <taxon>Sar</taxon>
        <taxon>Alveolata</taxon>
        <taxon>Ciliophora</taxon>
        <taxon>Intramacronucleata</taxon>
        <taxon>Oligohymenophorea</taxon>
        <taxon>Peniculida</taxon>
        <taxon>Parameciidae</taxon>
        <taxon>Paramecium</taxon>
    </lineage>
</organism>
<dbReference type="OrthoDB" id="301636at2759"/>
<sequence length="804" mass="94176">MIKRNLKWRINSQRENSTGKPKSISIESSPRQPIYLIRREVKPKNSQLKSPLSTYTKYVFRSNQISPVSSPNTSKIIKLEEQQINFNNNNCNQERKHSISTLSTENRSFKHKISANNRHLQTESIKLITQQFTEQNVDIIIDNEIKQQQIDIECSNIDMQHKKISSNYLFNDKKKKQLRQRMQQFQSKEQRRSSQLTDQVMKLIRTIKQPSYRYEANQRSSRIWLENACFEPVKLQENYTYSQSQFKFYFSQYFDKHLKFYRILEINNELLQLMNNHQQITKDIQDQRKAVFLDKIYSNTQIQLYKTETLFRFQNEIQTYGMIDFLNENSQLSISVDHNTSELNDKNNKEQLQIDEDEDSELFKQAKTHSLSNLIPIKPEQNTSLNNYQFQLTSIISELDKNSKNILLSVDYTNIDQQIYKDNINQIVPTFQEEFSNPIFYKVYTQHYNKNYKDILNGNFCNLNPIDDLEYEAPDLYVIEKGTLQKEDGIDKKKMLNSLRQKKNWHSGVLQKQTQPIDTISSHRATIQVFSNKQSSDIGVDSPQLPQINILQQSSNEQTINKSIRKSIHCRNALSPTSPGNRDNKFQQVDNQIKNQIDTSQDSVGEIKKITMSKSQQQLPKLMFESNLTQSKILKKEDSNKNFKDFKMVSSIKSDFVYNDSMSDSVNSNMQQINLQNKGANPQKIKLETMLLYDKMMKRNRSKKKIAIIMIEHGLLNQFQEFMDVHRNFNLNGITQDGIPLISLAAANGHEGIIRHMLNFNVNLNQIDKNGNTPLHYAMLHNNYEIADLLLQNGANPYIKNQGR</sequence>
<evidence type="ECO:0000313" key="2">
    <source>
        <dbReference type="EMBL" id="CAD8153421.1"/>
    </source>
</evidence>
<dbReference type="SMART" id="SM00248">
    <property type="entry name" value="ANK"/>
    <property type="match status" value="2"/>
</dbReference>
<dbReference type="PANTHER" id="PTHR46899:SF3">
    <property type="entry name" value="PROTEIN PHOSPHATASE 1 REGULATORY SUBUNIT 27"/>
    <property type="match status" value="1"/>
</dbReference>
<dbReference type="AlphaFoldDB" id="A0A8S1TH17"/>
<name>A0A8S1TH17_9CILI</name>
<dbReference type="PANTHER" id="PTHR46899">
    <property type="entry name" value="PROTEIN PHOSPHATASE 1 REGULATORY SUBUNIT 27"/>
    <property type="match status" value="1"/>
</dbReference>
<feature type="repeat" description="ANK" evidence="1">
    <location>
        <begin position="770"/>
        <end position="802"/>
    </location>
</feature>
<keyword evidence="1" id="KW-0040">ANK repeat</keyword>
<reference evidence="2" key="1">
    <citation type="submission" date="2021-01" db="EMBL/GenBank/DDBJ databases">
        <authorList>
            <consortium name="Genoscope - CEA"/>
            <person name="William W."/>
        </authorList>
    </citation>
    <scope>NUCLEOTIDE SEQUENCE</scope>
</reference>
<dbReference type="PROSITE" id="PS50088">
    <property type="entry name" value="ANK_REPEAT"/>
    <property type="match status" value="1"/>
</dbReference>
<proteinExistence type="predicted"/>